<keyword evidence="2" id="KW-1185">Reference proteome</keyword>
<proteinExistence type="predicted"/>
<dbReference type="RefSeq" id="WP_126788126.1">
    <property type="nucleotide sequence ID" value="NZ_PIPN01000001.1"/>
</dbReference>
<dbReference type="Proteomes" id="UP000287410">
    <property type="component" value="Unassembled WGS sequence"/>
</dbReference>
<comment type="caution">
    <text evidence="1">The sequence shown here is derived from an EMBL/GenBank/DDBJ whole genome shotgun (WGS) entry which is preliminary data.</text>
</comment>
<sequence>MKLRNTWAAALTVMGALLLTGCWEQKIQEPEAHERAIDYFELLYNERDIEAAAKLATEEHRQLIMRYGSVASVGRYLYNMDFDEVEVNADRQGVTLFNEQANTARVQVSLGGVSGSRRVETIRDVLMVREGGKWYLARILDGPMN</sequence>
<dbReference type="EMBL" id="PIPN01000001">
    <property type="protein sequence ID" value="RUO31927.1"/>
    <property type="molecule type" value="Genomic_DNA"/>
</dbReference>
<gene>
    <name evidence="1" type="ORF">CWE12_02710</name>
</gene>
<reference evidence="1 2" key="1">
    <citation type="journal article" date="2018" name="Front. Microbiol.">
        <title>Genome-Based Analysis Reveals the Taxonomy and Diversity of the Family Idiomarinaceae.</title>
        <authorList>
            <person name="Liu Y."/>
            <person name="Lai Q."/>
            <person name="Shao Z."/>
        </authorList>
    </citation>
    <scope>NUCLEOTIDE SEQUENCE [LARGE SCALE GENOMIC DNA]</scope>
    <source>
        <strain evidence="1 2">GBSy1</strain>
    </source>
</reference>
<protein>
    <recommendedName>
        <fullName evidence="3">DUF4878 domain-containing protein</fullName>
    </recommendedName>
</protein>
<organism evidence="1 2">
    <name type="scientific">Aliidiomarina sedimenti</name>
    <dbReference type="NCBI Taxonomy" id="1933879"/>
    <lineage>
        <taxon>Bacteria</taxon>
        <taxon>Pseudomonadati</taxon>
        <taxon>Pseudomonadota</taxon>
        <taxon>Gammaproteobacteria</taxon>
        <taxon>Alteromonadales</taxon>
        <taxon>Idiomarinaceae</taxon>
        <taxon>Aliidiomarina</taxon>
    </lineage>
</organism>
<evidence type="ECO:0008006" key="3">
    <source>
        <dbReference type="Google" id="ProtNLM"/>
    </source>
</evidence>
<evidence type="ECO:0000313" key="1">
    <source>
        <dbReference type="EMBL" id="RUO31927.1"/>
    </source>
</evidence>
<dbReference type="PROSITE" id="PS51257">
    <property type="entry name" value="PROKAR_LIPOPROTEIN"/>
    <property type="match status" value="1"/>
</dbReference>
<name>A0ABY0C2A2_9GAMM</name>
<evidence type="ECO:0000313" key="2">
    <source>
        <dbReference type="Proteomes" id="UP000287410"/>
    </source>
</evidence>
<accession>A0ABY0C2A2</accession>